<comment type="caution">
    <text evidence="1">The sequence shown here is derived from an EMBL/GenBank/DDBJ whole genome shotgun (WGS) entry which is preliminary data.</text>
</comment>
<dbReference type="EMBL" id="MU795471">
    <property type="protein sequence ID" value="KAJ3806136.1"/>
    <property type="molecule type" value="Genomic_DNA"/>
</dbReference>
<organism evidence="1 2">
    <name type="scientific">Lentinula aff. lateritia</name>
    <dbReference type="NCBI Taxonomy" id="2804960"/>
    <lineage>
        <taxon>Eukaryota</taxon>
        <taxon>Fungi</taxon>
        <taxon>Dikarya</taxon>
        <taxon>Basidiomycota</taxon>
        <taxon>Agaricomycotina</taxon>
        <taxon>Agaricomycetes</taxon>
        <taxon>Agaricomycetidae</taxon>
        <taxon>Agaricales</taxon>
        <taxon>Marasmiineae</taxon>
        <taxon>Omphalotaceae</taxon>
        <taxon>Lentinula</taxon>
    </lineage>
</organism>
<evidence type="ECO:0000313" key="2">
    <source>
        <dbReference type="Proteomes" id="UP001163835"/>
    </source>
</evidence>
<keyword evidence="2" id="KW-1185">Reference proteome</keyword>
<gene>
    <name evidence="1" type="ORF">F5876DRAFT_69208</name>
</gene>
<feature type="non-terminal residue" evidence="1">
    <location>
        <position position="1"/>
    </location>
</feature>
<name>A0ACC1TP35_9AGAR</name>
<dbReference type="Proteomes" id="UP001163835">
    <property type="component" value="Unassembled WGS sequence"/>
</dbReference>
<evidence type="ECO:0000313" key="1">
    <source>
        <dbReference type="EMBL" id="KAJ3806136.1"/>
    </source>
</evidence>
<accession>A0ACC1TP35</accession>
<reference evidence="1" key="1">
    <citation type="submission" date="2022-09" db="EMBL/GenBank/DDBJ databases">
        <title>A Global Phylogenomic Analysis of the Shiitake Genus Lentinula.</title>
        <authorList>
            <consortium name="DOE Joint Genome Institute"/>
            <person name="Sierra-Patev S."/>
            <person name="Min B."/>
            <person name="Naranjo-Ortiz M."/>
            <person name="Looney B."/>
            <person name="Konkel Z."/>
            <person name="Slot J.C."/>
            <person name="Sakamoto Y."/>
            <person name="Steenwyk J.L."/>
            <person name="Rokas A."/>
            <person name="Carro J."/>
            <person name="Camarero S."/>
            <person name="Ferreira P."/>
            <person name="Molpeceres G."/>
            <person name="Ruiz-Duenas F.J."/>
            <person name="Serrano A."/>
            <person name="Henrissat B."/>
            <person name="Drula E."/>
            <person name="Hughes K.W."/>
            <person name="Mata J.L."/>
            <person name="Ishikawa N.K."/>
            <person name="Vargas-Isla R."/>
            <person name="Ushijima S."/>
            <person name="Smith C.A."/>
            <person name="Ahrendt S."/>
            <person name="Andreopoulos W."/>
            <person name="He G."/>
            <person name="Labutti K."/>
            <person name="Lipzen A."/>
            <person name="Ng V."/>
            <person name="Riley R."/>
            <person name="Sandor L."/>
            <person name="Barry K."/>
            <person name="Martinez A.T."/>
            <person name="Xiao Y."/>
            <person name="Gibbons J.G."/>
            <person name="Terashima K."/>
            <person name="Grigoriev I.V."/>
            <person name="Hibbett D.S."/>
        </authorList>
    </citation>
    <scope>NUCLEOTIDE SEQUENCE</scope>
    <source>
        <strain evidence="1">TMI1499</strain>
    </source>
</reference>
<sequence>GKQKFIALRTEHSLRAVGVQIPDLDETLASLLFADDLAIVVDSVAMLVLATDIVTSWANKWEAAVGITKCGVIVPNCIRLRDEVIAAINGSQIKIQEQVPPHVEEYEYLGILVTGCRFGGLRSHYGFTDSQIYNTLEEARTFLKITINPSQSTKAYAVRTELGVTTFQEIVIRSRARILAKYPTLKTWAAKVVAAPELKVQKSQFHKTKIWLQVYAKTNATSNGVQEKIVLFFRKQAAESKNPLVALLPNTIDLKSKTIVILGGNLKNNPNPWLPDKWAGKGGKVIPGYSLIVRFLGEVMPKNMAKLWKNAIN</sequence>
<protein>
    <submittedName>
        <fullName evidence="1">Uncharacterized protein</fullName>
    </submittedName>
</protein>
<proteinExistence type="predicted"/>